<dbReference type="EMBL" id="CACSLK010019356">
    <property type="protein sequence ID" value="CAA0819688.1"/>
    <property type="molecule type" value="Genomic_DNA"/>
</dbReference>
<feature type="non-terminal residue" evidence="1">
    <location>
        <position position="1"/>
    </location>
</feature>
<protein>
    <submittedName>
        <fullName evidence="1">Uncharacterized protein</fullName>
    </submittedName>
</protein>
<name>A0A9N7N393_STRHE</name>
<sequence length="50" mass="5805">IFQTMLNRWCPYFPFHKSGYGASLGVVMPPNPRQKPFTFATIPWQKSPSF</sequence>
<dbReference type="AlphaFoldDB" id="A0A9N7N393"/>
<evidence type="ECO:0000313" key="1">
    <source>
        <dbReference type="EMBL" id="CAA0819688.1"/>
    </source>
</evidence>
<comment type="caution">
    <text evidence="1">The sequence shown here is derived from an EMBL/GenBank/DDBJ whole genome shotgun (WGS) entry which is preliminary data.</text>
</comment>
<dbReference type="Proteomes" id="UP001153555">
    <property type="component" value="Unassembled WGS sequence"/>
</dbReference>
<organism evidence="1 2">
    <name type="scientific">Striga hermonthica</name>
    <name type="common">Purple witchweed</name>
    <name type="synonym">Buchnera hermonthica</name>
    <dbReference type="NCBI Taxonomy" id="68872"/>
    <lineage>
        <taxon>Eukaryota</taxon>
        <taxon>Viridiplantae</taxon>
        <taxon>Streptophyta</taxon>
        <taxon>Embryophyta</taxon>
        <taxon>Tracheophyta</taxon>
        <taxon>Spermatophyta</taxon>
        <taxon>Magnoliopsida</taxon>
        <taxon>eudicotyledons</taxon>
        <taxon>Gunneridae</taxon>
        <taxon>Pentapetalae</taxon>
        <taxon>asterids</taxon>
        <taxon>lamiids</taxon>
        <taxon>Lamiales</taxon>
        <taxon>Orobanchaceae</taxon>
        <taxon>Buchnereae</taxon>
        <taxon>Striga</taxon>
    </lineage>
</organism>
<accession>A0A9N7N393</accession>
<gene>
    <name evidence="1" type="ORF">SHERM_18037</name>
</gene>
<keyword evidence="2" id="KW-1185">Reference proteome</keyword>
<proteinExistence type="predicted"/>
<feature type="non-terminal residue" evidence="1">
    <location>
        <position position="50"/>
    </location>
</feature>
<reference evidence="1" key="1">
    <citation type="submission" date="2019-12" db="EMBL/GenBank/DDBJ databases">
        <authorList>
            <person name="Scholes J."/>
        </authorList>
    </citation>
    <scope>NUCLEOTIDE SEQUENCE</scope>
</reference>
<evidence type="ECO:0000313" key="2">
    <source>
        <dbReference type="Proteomes" id="UP001153555"/>
    </source>
</evidence>